<protein>
    <submittedName>
        <fullName evidence="1">Uncharacterized protein</fullName>
    </submittedName>
</protein>
<name>A0ABW0N587_9ACTN</name>
<evidence type="ECO:0000313" key="2">
    <source>
        <dbReference type="Proteomes" id="UP001595956"/>
    </source>
</evidence>
<accession>A0ABW0N587</accession>
<proteinExistence type="predicted"/>
<keyword evidence="2" id="KW-1185">Reference proteome</keyword>
<organism evidence="1 2">
    <name type="scientific">Nocardioides caricicola</name>
    <dbReference type="NCBI Taxonomy" id="634770"/>
    <lineage>
        <taxon>Bacteria</taxon>
        <taxon>Bacillati</taxon>
        <taxon>Actinomycetota</taxon>
        <taxon>Actinomycetes</taxon>
        <taxon>Propionibacteriales</taxon>
        <taxon>Nocardioidaceae</taxon>
        <taxon>Nocardioides</taxon>
    </lineage>
</organism>
<dbReference type="EMBL" id="JBHSMD010000010">
    <property type="protein sequence ID" value="MFC5495396.1"/>
    <property type="molecule type" value="Genomic_DNA"/>
</dbReference>
<dbReference type="RefSeq" id="WP_345181776.1">
    <property type="nucleotide sequence ID" value="NZ_BAABFQ010000009.1"/>
</dbReference>
<sequence length="45" mass="4635">MILLTVFGTLGGIFGLLFLMAALEPPRITPQAATGTSRATADATE</sequence>
<evidence type="ECO:0000313" key="1">
    <source>
        <dbReference type="EMBL" id="MFC5495396.1"/>
    </source>
</evidence>
<dbReference type="Proteomes" id="UP001595956">
    <property type="component" value="Unassembled WGS sequence"/>
</dbReference>
<gene>
    <name evidence="1" type="ORF">ACFPKY_19975</name>
</gene>
<reference evidence="2" key="1">
    <citation type="journal article" date="2019" name="Int. J. Syst. Evol. Microbiol.">
        <title>The Global Catalogue of Microorganisms (GCM) 10K type strain sequencing project: providing services to taxonomists for standard genome sequencing and annotation.</title>
        <authorList>
            <consortium name="The Broad Institute Genomics Platform"/>
            <consortium name="The Broad Institute Genome Sequencing Center for Infectious Disease"/>
            <person name="Wu L."/>
            <person name="Ma J."/>
        </authorList>
    </citation>
    <scope>NUCLEOTIDE SEQUENCE [LARGE SCALE GENOMIC DNA]</scope>
    <source>
        <strain evidence="2">KACC 13778</strain>
    </source>
</reference>
<comment type="caution">
    <text evidence="1">The sequence shown here is derived from an EMBL/GenBank/DDBJ whole genome shotgun (WGS) entry which is preliminary data.</text>
</comment>